<keyword evidence="3" id="KW-0808">Transferase</keyword>
<dbReference type="EMBL" id="CALNXJ010000039">
    <property type="protein sequence ID" value="CAH3144608.1"/>
    <property type="molecule type" value="Genomic_DNA"/>
</dbReference>
<dbReference type="Pfam" id="PF13639">
    <property type="entry name" value="zf-RING_2"/>
    <property type="match status" value="1"/>
</dbReference>
<keyword evidence="4" id="KW-0479">Metal-binding</keyword>
<gene>
    <name evidence="12" type="ORF">PMEA_00021148</name>
</gene>
<name>A0AAU9XDV4_9CNID</name>
<dbReference type="GO" id="GO:0061630">
    <property type="term" value="F:ubiquitin protein ligase activity"/>
    <property type="evidence" value="ECO:0007669"/>
    <property type="project" value="UniProtKB-EC"/>
</dbReference>
<sequence>MAFAMSNEKFGNSGEEMMEKASDHFMNCSLCKTSTEDSLENPLHVWLSMDTNTKKKHLKHLRNSILAPILFGKRMYYSSKNIKLLQYLRIIPKTSFERISPLGTILSNRKIDTVELTEEIVDTILSCLDSDEFLHSGYHTYQELKGCSVVEDALSVGKKSEFVTLVSCSYDGDHRLHKQGIMLLSLTVLHQVMKYLCQTCKPCDYLKKFEEEMAKKEQTCRGLRLKGNDHFAAGDYHMAVACYSQAVMLSPFDPLLYGNRAQSYLKLKHLREALSDAKRAVCLNPEWEKGHYRFAQAYFELGFTEKAMAVNSLAQKCCSSTLSLLCQSVAFRKEMENSAAKNTIQCCSVSNGQTSDEGCHQHKASTMGANPSSANAKVGSKRNWKLANENSKMRPNASSVDSNTSQMFESVKDCAYVELLDEDDENCENHGNKDDHADSELSDYNSLLGLVYANSDDSDDDMDMDESCGLSDVASLPSLVSLSDSDADSESDWKPDRDGDSFNNPDERCCSDYGSDDLYSDSEEDEASNFEPVGDHDDDVDVHHSCDDNSDDNANAEESGGDFEDLLNILGPPTMISNVVSPATLLLSVLVEFFRAHPEMRNEGSPPALPAVIESLPKVKVTEDHVAVNLSCTICRSDYQEDDSVLELPCSHLFHPPCITTWLKLHATCPTCRDILPH</sequence>
<dbReference type="EC" id="2.3.2.27" evidence="2"/>
<feature type="compositionally biased region" description="Acidic residues" evidence="10">
    <location>
        <begin position="514"/>
        <end position="528"/>
    </location>
</feature>
<dbReference type="PROSITE" id="PS50089">
    <property type="entry name" value="ZF_RING_2"/>
    <property type="match status" value="1"/>
</dbReference>
<feature type="compositionally biased region" description="Acidic residues" evidence="10">
    <location>
        <begin position="548"/>
        <end position="560"/>
    </location>
</feature>
<organism evidence="12 13">
    <name type="scientific">Pocillopora meandrina</name>
    <dbReference type="NCBI Taxonomy" id="46732"/>
    <lineage>
        <taxon>Eukaryota</taxon>
        <taxon>Metazoa</taxon>
        <taxon>Cnidaria</taxon>
        <taxon>Anthozoa</taxon>
        <taxon>Hexacorallia</taxon>
        <taxon>Scleractinia</taxon>
        <taxon>Astrocoeniina</taxon>
        <taxon>Pocilloporidae</taxon>
        <taxon>Pocillopora</taxon>
    </lineage>
</organism>
<protein>
    <recommendedName>
        <fullName evidence="2">RING-type E3 ubiquitin transferase</fullName>
        <ecNumber evidence="2">2.3.2.27</ecNumber>
    </recommendedName>
</protein>
<dbReference type="SUPFAM" id="SSF57850">
    <property type="entry name" value="RING/U-box"/>
    <property type="match status" value="1"/>
</dbReference>
<dbReference type="GO" id="GO:0005737">
    <property type="term" value="C:cytoplasm"/>
    <property type="evidence" value="ECO:0007669"/>
    <property type="project" value="UniProtKB-ARBA"/>
</dbReference>
<evidence type="ECO:0000256" key="7">
    <source>
        <dbReference type="ARBA" id="ARBA00022833"/>
    </source>
</evidence>
<dbReference type="GO" id="GO:0016567">
    <property type="term" value="P:protein ubiquitination"/>
    <property type="evidence" value="ECO:0007669"/>
    <property type="project" value="UniProtKB-ARBA"/>
</dbReference>
<evidence type="ECO:0000256" key="3">
    <source>
        <dbReference type="ARBA" id="ARBA00022679"/>
    </source>
</evidence>
<feature type="region of interest" description="Disordered" evidence="10">
    <location>
        <begin position="481"/>
        <end position="560"/>
    </location>
</feature>
<dbReference type="InterPro" id="IPR013083">
    <property type="entry name" value="Znf_RING/FYVE/PHD"/>
</dbReference>
<dbReference type="Gene3D" id="1.25.40.10">
    <property type="entry name" value="Tetratricopeptide repeat domain"/>
    <property type="match status" value="1"/>
</dbReference>
<keyword evidence="7" id="KW-0862">Zinc</keyword>
<reference evidence="12 13" key="1">
    <citation type="submission" date="2022-05" db="EMBL/GenBank/DDBJ databases">
        <authorList>
            <consortium name="Genoscope - CEA"/>
            <person name="William W."/>
        </authorList>
    </citation>
    <scope>NUCLEOTIDE SEQUENCE [LARGE SCALE GENOMIC DNA]</scope>
</reference>
<evidence type="ECO:0000256" key="10">
    <source>
        <dbReference type="SAM" id="MobiDB-lite"/>
    </source>
</evidence>
<dbReference type="SUPFAM" id="SSF48452">
    <property type="entry name" value="TPR-like"/>
    <property type="match status" value="1"/>
</dbReference>
<accession>A0AAU9XDV4</accession>
<evidence type="ECO:0000256" key="1">
    <source>
        <dbReference type="ARBA" id="ARBA00000900"/>
    </source>
</evidence>
<evidence type="ECO:0000313" key="13">
    <source>
        <dbReference type="Proteomes" id="UP001159428"/>
    </source>
</evidence>
<dbReference type="InterPro" id="IPR011016">
    <property type="entry name" value="Znf_RING-CH"/>
</dbReference>
<dbReference type="SMART" id="SM00744">
    <property type="entry name" value="RINGv"/>
    <property type="match status" value="1"/>
</dbReference>
<evidence type="ECO:0000256" key="9">
    <source>
        <dbReference type="PROSITE-ProRule" id="PRU00175"/>
    </source>
</evidence>
<dbReference type="PANTHER" id="PTHR17550:SF4">
    <property type="entry name" value="E3 UBIQUITIN-PROTEIN LIGASE TTC3"/>
    <property type="match status" value="1"/>
</dbReference>
<dbReference type="InterPro" id="IPR001841">
    <property type="entry name" value="Znf_RING"/>
</dbReference>
<proteinExistence type="inferred from homology"/>
<evidence type="ECO:0000256" key="4">
    <source>
        <dbReference type="ARBA" id="ARBA00022723"/>
    </source>
</evidence>
<evidence type="ECO:0000256" key="6">
    <source>
        <dbReference type="ARBA" id="ARBA00022786"/>
    </source>
</evidence>
<dbReference type="InterPro" id="IPR011990">
    <property type="entry name" value="TPR-like_helical_dom_sf"/>
</dbReference>
<evidence type="ECO:0000256" key="8">
    <source>
        <dbReference type="ARBA" id="ARBA00038197"/>
    </source>
</evidence>
<comment type="catalytic activity">
    <reaction evidence="1">
        <text>S-ubiquitinyl-[E2 ubiquitin-conjugating enzyme]-L-cysteine + [acceptor protein]-L-lysine = [E2 ubiquitin-conjugating enzyme]-L-cysteine + N(6)-ubiquitinyl-[acceptor protein]-L-lysine.</text>
        <dbReference type="EC" id="2.3.2.27"/>
    </reaction>
</comment>
<evidence type="ECO:0000259" key="11">
    <source>
        <dbReference type="PROSITE" id="PS50089"/>
    </source>
</evidence>
<dbReference type="PANTHER" id="PTHR17550">
    <property type="entry name" value="E3 UBIQUITIN-PROTEIN LIGASE TTC3"/>
    <property type="match status" value="1"/>
</dbReference>
<dbReference type="SMART" id="SM00184">
    <property type="entry name" value="RING"/>
    <property type="match status" value="1"/>
</dbReference>
<dbReference type="Gene3D" id="3.30.40.10">
    <property type="entry name" value="Zinc/RING finger domain, C3HC4 (zinc finger)"/>
    <property type="match status" value="1"/>
</dbReference>
<comment type="similarity">
    <text evidence="8">Belongs to the RNF181 family.</text>
</comment>
<keyword evidence="13" id="KW-1185">Reference proteome</keyword>
<feature type="domain" description="RING-type" evidence="11">
    <location>
        <begin position="632"/>
        <end position="673"/>
    </location>
</feature>
<evidence type="ECO:0000313" key="12">
    <source>
        <dbReference type="EMBL" id="CAH3144608.1"/>
    </source>
</evidence>
<evidence type="ECO:0000256" key="2">
    <source>
        <dbReference type="ARBA" id="ARBA00012483"/>
    </source>
</evidence>
<dbReference type="InterPro" id="IPR019734">
    <property type="entry name" value="TPR_rpt"/>
</dbReference>
<dbReference type="Proteomes" id="UP001159428">
    <property type="component" value="Unassembled WGS sequence"/>
</dbReference>
<comment type="caution">
    <text evidence="12">The sequence shown here is derived from an EMBL/GenBank/DDBJ whole genome shotgun (WGS) entry which is preliminary data.</text>
</comment>
<dbReference type="AlphaFoldDB" id="A0AAU9XDV4"/>
<keyword evidence="6" id="KW-0833">Ubl conjugation pathway</keyword>
<evidence type="ECO:0000256" key="5">
    <source>
        <dbReference type="ARBA" id="ARBA00022771"/>
    </source>
</evidence>
<feature type="compositionally biased region" description="Basic and acidic residues" evidence="10">
    <location>
        <begin position="491"/>
        <end position="510"/>
    </location>
</feature>
<dbReference type="GO" id="GO:0008270">
    <property type="term" value="F:zinc ion binding"/>
    <property type="evidence" value="ECO:0007669"/>
    <property type="project" value="UniProtKB-KW"/>
</dbReference>
<keyword evidence="5 9" id="KW-0863">Zinc-finger</keyword>
<feature type="region of interest" description="Disordered" evidence="10">
    <location>
        <begin position="358"/>
        <end position="379"/>
    </location>
</feature>
<dbReference type="SMART" id="SM00028">
    <property type="entry name" value="TPR"/>
    <property type="match status" value="2"/>
</dbReference>
<dbReference type="FunFam" id="3.30.40.10:FF:000127">
    <property type="entry name" value="E3 ubiquitin-protein ligase RNF181"/>
    <property type="match status" value="1"/>
</dbReference>